<dbReference type="PANTHER" id="PTHR33375:SF1">
    <property type="entry name" value="CHROMOSOME-PARTITIONING PROTEIN PARB-RELATED"/>
    <property type="match status" value="1"/>
</dbReference>
<dbReference type="PATRIC" id="fig|398512.5.peg.2304"/>
<accession>A0A0L6JMC3</accession>
<dbReference type="InterPro" id="IPR003115">
    <property type="entry name" value="ParB_N"/>
</dbReference>
<dbReference type="InterPro" id="IPR036086">
    <property type="entry name" value="ParB/Sulfiredoxin_sf"/>
</dbReference>
<reference evidence="3" key="1">
    <citation type="submission" date="2015-07" db="EMBL/GenBank/DDBJ databases">
        <title>Near-Complete Genome Sequence of the Cellulolytic Bacterium Bacteroides (Pseudobacteroides) cellulosolvens ATCC 35603.</title>
        <authorList>
            <person name="Dassa B."/>
            <person name="Utturkar S.M."/>
            <person name="Klingeman D.M."/>
            <person name="Hurt R.A."/>
            <person name="Keller M."/>
            <person name="Xu J."/>
            <person name="Reddy Y.H.K."/>
            <person name="Borovok I."/>
            <person name="Grinberg I.R."/>
            <person name="Lamed R."/>
            <person name="Zhivin O."/>
            <person name="Bayer E.A."/>
            <person name="Brown S.D."/>
        </authorList>
    </citation>
    <scope>NUCLEOTIDE SEQUENCE [LARGE SCALE GENOMIC DNA]</scope>
    <source>
        <strain evidence="3">DSM 2933</strain>
    </source>
</reference>
<keyword evidence="3" id="KW-1185">Reference proteome</keyword>
<protein>
    <submittedName>
        <fullName evidence="2">ParB domain protein nuclease</fullName>
    </submittedName>
</protein>
<dbReference type="SUPFAM" id="SSF110849">
    <property type="entry name" value="ParB/Sulfiredoxin"/>
    <property type="match status" value="1"/>
</dbReference>
<sequence>MVTRPTAKKVKSLDELLMADEPTLPIQANDKVFLTITFNKIRPYQNHPFRLYSDERLDDLVESIKANGILAPMIVRKIECGEDGFEYEMLAGHNRMNEARHKDKAI</sequence>
<proteinExistence type="predicted"/>
<dbReference type="InterPro" id="IPR050336">
    <property type="entry name" value="Chromosome_partition/occlusion"/>
</dbReference>
<name>A0A0L6JMC3_9FIRM</name>
<evidence type="ECO:0000259" key="1">
    <source>
        <dbReference type="Pfam" id="PF02195"/>
    </source>
</evidence>
<dbReference type="Gene3D" id="3.90.1530.10">
    <property type="entry name" value="Conserved hypothetical protein from pyrococcus furiosus pfu- 392566-001, ParB domain"/>
    <property type="match status" value="1"/>
</dbReference>
<dbReference type="Pfam" id="PF02195">
    <property type="entry name" value="ParB_N"/>
    <property type="match status" value="1"/>
</dbReference>
<gene>
    <name evidence="2" type="ORF">Bccel_2211</name>
</gene>
<dbReference type="EMBL" id="LGTC01000001">
    <property type="protein sequence ID" value="KNY26946.1"/>
    <property type="molecule type" value="Genomic_DNA"/>
</dbReference>
<dbReference type="GO" id="GO:0005694">
    <property type="term" value="C:chromosome"/>
    <property type="evidence" value="ECO:0007669"/>
    <property type="project" value="TreeGrafter"/>
</dbReference>
<evidence type="ECO:0000313" key="3">
    <source>
        <dbReference type="Proteomes" id="UP000036923"/>
    </source>
</evidence>
<comment type="caution">
    <text evidence="2">The sequence shown here is derived from an EMBL/GenBank/DDBJ whole genome shotgun (WGS) entry which is preliminary data.</text>
</comment>
<feature type="domain" description="ParB-like N-terminal" evidence="1">
    <location>
        <begin position="34"/>
        <end position="99"/>
    </location>
</feature>
<dbReference type="Proteomes" id="UP000036923">
    <property type="component" value="Unassembled WGS sequence"/>
</dbReference>
<dbReference type="GO" id="GO:0007059">
    <property type="term" value="P:chromosome segregation"/>
    <property type="evidence" value="ECO:0007669"/>
    <property type="project" value="TreeGrafter"/>
</dbReference>
<dbReference type="AlphaFoldDB" id="A0A0L6JMC3"/>
<dbReference type="eggNOG" id="COG1475">
    <property type="taxonomic scope" value="Bacteria"/>
</dbReference>
<dbReference type="STRING" id="398512.Bccel_2211"/>
<dbReference type="RefSeq" id="WP_036945561.1">
    <property type="nucleotide sequence ID" value="NZ_JQKC01000057.1"/>
</dbReference>
<organism evidence="2 3">
    <name type="scientific">Pseudobacteroides cellulosolvens ATCC 35603 = DSM 2933</name>
    <dbReference type="NCBI Taxonomy" id="398512"/>
    <lineage>
        <taxon>Bacteria</taxon>
        <taxon>Bacillati</taxon>
        <taxon>Bacillota</taxon>
        <taxon>Clostridia</taxon>
        <taxon>Eubacteriales</taxon>
        <taxon>Oscillospiraceae</taxon>
        <taxon>Pseudobacteroides</taxon>
    </lineage>
</organism>
<dbReference type="PANTHER" id="PTHR33375">
    <property type="entry name" value="CHROMOSOME-PARTITIONING PROTEIN PARB-RELATED"/>
    <property type="match status" value="1"/>
</dbReference>
<evidence type="ECO:0000313" key="2">
    <source>
        <dbReference type="EMBL" id="KNY26946.1"/>
    </source>
</evidence>